<sequence>MEIYDRQFPPYQHHCLTGRRLAHGDLDPYCKTPYQRGWFLAVERYHYQPTKLDLEIFEESGEFDRAMTEFNLGAAEGEAEGLRRSRLPPKFDFDQFVLAARRF</sequence>
<protein>
    <submittedName>
        <fullName evidence="1">Uncharacterized protein</fullName>
    </submittedName>
</protein>
<accession>A0A543PZV1</accession>
<gene>
    <name evidence="1" type="ORF">DLNHIDIE_03011</name>
</gene>
<reference evidence="1 2" key="1">
    <citation type="submission" date="2019-03" db="EMBL/GenBank/DDBJ databases">
        <title>New insights into Acidothiobacillus thiooxidans sulfur metabolism through coupled gene expression, solution geochemistry, microscopy and spectroscopy analyses.</title>
        <authorList>
            <person name="Camacho D."/>
            <person name="Frazao R."/>
            <person name="Fouillen A."/>
            <person name="Nanci A."/>
            <person name="Lang B.F."/>
            <person name="Apte S.C."/>
            <person name="Baron C."/>
            <person name="Warren L.A."/>
        </authorList>
    </citation>
    <scope>NUCLEOTIDE SEQUENCE [LARGE SCALE GENOMIC DNA]</scope>
    <source>
        <strain evidence="1 2">ATCC 19377</strain>
    </source>
</reference>
<dbReference type="Proteomes" id="UP000315403">
    <property type="component" value="Unassembled WGS sequence"/>
</dbReference>
<dbReference type="EMBL" id="SZUV01000003">
    <property type="protein sequence ID" value="TQN49604.1"/>
    <property type="molecule type" value="Genomic_DNA"/>
</dbReference>
<dbReference type="AlphaFoldDB" id="A0A543PZV1"/>
<proteinExistence type="predicted"/>
<dbReference type="RefSeq" id="WP_081577530.1">
    <property type="nucleotide sequence ID" value="NZ_CP045571.1"/>
</dbReference>
<evidence type="ECO:0000313" key="1">
    <source>
        <dbReference type="EMBL" id="TQN49604.1"/>
    </source>
</evidence>
<dbReference type="GeneID" id="60695342"/>
<evidence type="ECO:0000313" key="2">
    <source>
        <dbReference type="Proteomes" id="UP000315403"/>
    </source>
</evidence>
<organism evidence="1 2">
    <name type="scientific">Acidithiobacillus thiooxidans ATCC 19377</name>
    <dbReference type="NCBI Taxonomy" id="637390"/>
    <lineage>
        <taxon>Bacteria</taxon>
        <taxon>Pseudomonadati</taxon>
        <taxon>Pseudomonadota</taxon>
        <taxon>Acidithiobacillia</taxon>
        <taxon>Acidithiobacillales</taxon>
        <taxon>Acidithiobacillaceae</taxon>
        <taxon>Acidithiobacillus</taxon>
    </lineage>
</organism>
<comment type="caution">
    <text evidence="1">The sequence shown here is derived from an EMBL/GenBank/DDBJ whole genome shotgun (WGS) entry which is preliminary data.</text>
</comment>
<name>A0A543PZV1_ACITH</name>